<keyword evidence="4" id="KW-0808">Transferase</keyword>
<dbReference type="EC" id="2.7.13.3" evidence="2"/>
<feature type="transmembrane region" description="Helical" evidence="10">
    <location>
        <begin position="46"/>
        <end position="66"/>
    </location>
</feature>
<feature type="transmembrane region" description="Helical" evidence="10">
    <location>
        <begin position="72"/>
        <end position="94"/>
    </location>
</feature>
<reference evidence="12" key="1">
    <citation type="submission" date="2022-06" db="EMBL/GenBank/DDBJ databases">
        <title>Genomic Encyclopedia of Archaeal and Bacterial Type Strains, Phase II (KMG-II): from individual species to whole genera.</title>
        <authorList>
            <person name="Goeker M."/>
        </authorList>
    </citation>
    <scope>NUCLEOTIDE SEQUENCE</scope>
    <source>
        <strain evidence="12">DSM 43935</strain>
    </source>
</reference>
<proteinExistence type="predicted"/>
<evidence type="ECO:0000256" key="4">
    <source>
        <dbReference type="ARBA" id="ARBA00022679"/>
    </source>
</evidence>
<evidence type="ECO:0000313" key="12">
    <source>
        <dbReference type="EMBL" id="MCP2166079.1"/>
    </source>
</evidence>
<dbReference type="GO" id="GO:0046983">
    <property type="term" value="F:protein dimerization activity"/>
    <property type="evidence" value="ECO:0007669"/>
    <property type="project" value="InterPro"/>
</dbReference>
<feature type="region of interest" description="Disordered" evidence="9">
    <location>
        <begin position="575"/>
        <end position="595"/>
    </location>
</feature>
<keyword evidence="13" id="KW-1185">Reference proteome</keyword>
<evidence type="ECO:0000256" key="10">
    <source>
        <dbReference type="SAM" id="Phobius"/>
    </source>
</evidence>
<organism evidence="12 13">
    <name type="scientific">Goodfellowiella coeruleoviolacea</name>
    <dbReference type="NCBI Taxonomy" id="334858"/>
    <lineage>
        <taxon>Bacteria</taxon>
        <taxon>Bacillati</taxon>
        <taxon>Actinomycetota</taxon>
        <taxon>Actinomycetes</taxon>
        <taxon>Pseudonocardiales</taxon>
        <taxon>Pseudonocardiaceae</taxon>
        <taxon>Goodfellowiella</taxon>
    </lineage>
</organism>
<evidence type="ECO:0000256" key="1">
    <source>
        <dbReference type="ARBA" id="ARBA00000085"/>
    </source>
</evidence>
<evidence type="ECO:0000313" key="13">
    <source>
        <dbReference type="Proteomes" id="UP001206128"/>
    </source>
</evidence>
<keyword evidence="3" id="KW-0597">Phosphoprotein</keyword>
<keyword evidence="10" id="KW-1133">Transmembrane helix</keyword>
<evidence type="ECO:0000256" key="3">
    <source>
        <dbReference type="ARBA" id="ARBA00022553"/>
    </source>
</evidence>
<comment type="caution">
    <text evidence="12">The sequence shown here is derived from an EMBL/GenBank/DDBJ whole genome shotgun (WGS) entry which is preliminary data.</text>
</comment>
<dbReference type="PANTHER" id="PTHR24421:SF10">
    <property type="entry name" value="NITRATE_NITRITE SENSOR PROTEIN NARQ"/>
    <property type="match status" value="1"/>
</dbReference>
<dbReference type="CDD" id="cd16917">
    <property type="entry name" value="HATPase_UhpB-NarQ-NarX-like"/>
    <property type="match status" value="1"/>
</dbReference>
<feature type="transmembrane region" description="Helical" evidence="10">
    <location>
        <begin position="20"/>
        <end position="39"/>
    </location>
</feature>
<dbReference type="Proteomes" id="UP001206128">
    <property type="component" value="Unassembled WGS sequence"/>
</dbReference>
<evidence type="ECO:0000256" key="6">
    <source>
        <dbReference type="ARBA" id="ARBA00022777"/>
    </source>
</evidence>
<dbReference type="PANTHER" id="PTHR24421">
    <property type="entry name" value="NITRATE/NITRITE SENSOR PROTEIN NARX-RELATED"/>
    <property type="match status" value="1"/>
</dbReference>
<comment type="catalytic activity">
    <reaction evidence="1">
        <text>ATP + protein L-histidine = ADP + protein N-phospho-L-histidine.</text>
        <dbReference type="EC" id="2.7.13.3"/>
    </reaction>
</comment>
<dbReference type="GO" id="GO:0000155">
    <property type="term" value="F:phosphorelay sensor kinase activity"/>
    <property type="evidence" value="ECO:0007669"/>
    <property type="project" value="InterPro"/>
</dbReference>
<dbReference type="InterPro" id="IPR050482">
    <property type="entry name" value="Sensor_HK_TwoCompSys"/>
</dbReference>
<evidence type="ECO:0000256" key="5">
    <source>
        <dbReference type="ARBA" id="ARBA00022741"/>
    </source>
</evidence>
<protein>
    <recommendedName>
        <fullName evidence="2">histidine kinase</fullName>
        <ecNumber evidence="2">2.7.13.3</ecNumber>
    </recommendedName>
</protein>
<name>A0AAE3GEY6_9PSEU</name>
<dbReference type="Pfam" id="PF07730">
    <property type="entry name" value="HisKA_3"/>
    <property type="match status" value="1"/>
</dbReference>
<keyword evidence="6 12" id="KW-0418">Kinase</keyword>
<dbReference type="InterPro" id="IPR011712">
    <property type="entry name" value="Sig_transdc_His_kin_sub3_dim/P"/>
</dbReference>
<keyword evidence="8" id="KW-0902">Two-component regulatory system</keyword>
<accession>A0AAE3GEY6</accession>
<feature type="compositionally biased region" description="Gly residues" evidence="9">
    <location>
        <begin position="445"/>
        <end position="454"/>
    </location>
</feature>
<keyword evidence="5" id="KW-0547">Nucleotide-binding</keyword>
<keyword evidence="10" id="KW-0812">Transmembrane</keyword>
<dbReference type="RefSeq" id="WP_253771593.1">
    <property type="nucleotide sequence ID" value="NZ_JAMTCK010000006.1"/>
</dbReference>
<feature type="transmembrane region" description="Helical" evidence="10">
    <location>
        <begin position="130"/>
        <end position="147"/>
    </location>
</feature>
<feature type="region of interest" description="Disordered" evidence="9">
    <location>
        <begin position="404"/>
        <end position="461"/>
    </location>
</feature>
<dbReference type="EMBL" id="JAMTCK010000006">
    <property type="protein sequence ID" value="MCP2166079.1"/>
    <property type="molecule type" value="Genomic_DNA"/>
</dbReference>
<feature type="compositionally biased region" description="Low complexity" evidence="9">
    <location>
        <begin position="410"/>
        <end position="444"/>
    </location>
</feature>
<keyword evidence="10" id="KW-0472">Membrane</keyword>
<evidence type="ECO:0000256" key="9">
    <source>
        <dbReference type="SAM" id="MobiDB-lite"/>
    </source>
</evidence>
<dbReference type="GO" id="GO:0005524">
    <property type="term" value="F:ATP binding"/>
    <property type="evidence" value="ECO:0007669"/>
    <property type="project" value="UniProtKB-KW"/>
</dbReference>
<dbReference type="Gene3D" id="1.20.5.1930">
    <property type="match status" value="1"/>
</dbReference>
<sequence length="595" mass="60914">MGRTGSGLVRAGLTRIWSGWRAALVDLAVWLVTAVAVLVRHEPAPGWLLAGELTAAAGVVLLARGWPLPGLAAGTVLAVVDVSCAPVLVLAGYLTGRRLPGSRAALVTLAALGVAASALAPVLAGSAWAWLDGALLLLFAGVVPWLAGRYRRQRQDLVHAGWEQAELLERAQQSIAAQARLRERARIAQDMHDSLGHELSLIALRAGALEVAPEHAECCRAAAGELRVSATRATERLREIIGVLREPDAAGAENAPRQPGGESIAELVARARASGMVVDLREHHADPAPDSGAGPAAADAVPLLVDRAAHRVVQEALTNATKHAPGAPVTVLLTRSAEHTEVRVSNPAPPRVGPLPGLPGGQRGLIGLRERVRLVGGSFQAGPTADGQGGPGFAVAAWLPHHPSHPVAPAGAQATDTGAADSGAIDTGAADSGSDGAGSVRTGAVGAGSGGGTESGQHLARSRQRVRRSLIALVAAPAAVLAAIAGLTTVILVADRMASRLAPDDYARISVGQQRAAIAPLLPAEQRTERPPVLEPPVPADATCEYYGTSGNPFDLPSDVYRLCFTGDVLVAKDLVPGDGPPLQQPARGGPTDSG</sequence>
<dbReference type="SUPFAM" id="SSF55874">
    <property type="entry name" value="ATPase domain of HSP90 chaperone/DNA topoisomerase II/histidine kinase"/>
    <property type="match status" value="1"/>
</dbReference>
<dbReference type="InterPro" id="IPR036890">
    <property type="entry name" value="HATPase_C_sf"/>
</dbReference>
<evidence type="ECO:0000256" key="7">
    <source>
        <dbReference type="ARBA" id="ARBA00022840"/>
    </source>
</evidence>
<evidence type="ECO:0000259" key="11">
    <source>
        <dbReference type="Pfam" id="PF07730"/>
    </source>
</evidence>
<dbReference type="Gene3D" id="3.30.565.10">
    <property type="entry name" value="Histidine kinase-like ATPase, C-terminal domain"/>
    <property type="match status" value="1"/>
</dbReference>
<keyword evidence="7" id="KW-0067">ATP-binding</keyword>
<feature type="transmembrane region" description="Helical" evidence="10">
    <location>
        <begin position="106"/>
        <end position="124"/>
    </location>
</feature>
<dbReference type="GO" id="GO:0016020">
    <property type="term" value="C:membrane"/>
    <property type="evidence" value="ECO:0007669"/>
    <property type="project" value="InterPro"/>
</dbReference>
<feature type="domain" description="Signal transduction histidine kinase subgroup 3 dimerisation and phosphoacceptor" evidence="11">
    <location>
        <begin position="183"/>
        <end position="248"/>
    </location>
</feature>
<gene>
    <name evidence="12" type="ORF">LX83_002938</name>
</gene>
<evidence type="ECO:0000256" key="8">
    <source>
        <dbReference type="ARBA" id="ARBA00023012"/>
    </source>
</evidence>
<evidence type="ECO:0000256" key="2">
    <source>
        <dbReference type="ARBA" id="ARBA00012438"/>
    </source>
</evidence>
<dbReference type="AlphaFoldDB" id="A0AAE3GEY6"/>
<feature type="transmembrane region" description="Helical" evidence="10">
    <location>
        <begin position="470"/>
        <end position="494"/>
    </location>
</feature>